<dbReference type="WBParaSite" id="ECPE_0000597801-mRNA-1">
    <property type="protein sequence ID" value="ECPE_0000597801-mRNA-1"/>
    <property type="gene ID" value="ECPE_0000597801"/>
</dbReference>
<dbReference type="InterPro" id="IPR052270">
    <property type="entry name" value="CACF_protein"/>
</dbReference>
<dbReference type="GO" id="GO:0019902">
    <property type="term" value="F:phosphatase binding"/>
    <property type="evidence" value="ECO:0007669"/>
    <property type="project" value="TreeGrafter"/>
</dbReference>
<evidence type="ECO:0000313" key="3">
    <source>
        <dbReference type="WBParaSite" id="ECPE_0000597801-mRNA-1"/>
    </source>
</evidence>
<protein>
    <submittedName>
        <fullName evidence="3">Protein SFI1 homolog</fullName>
    </submittedName>
</protein>
<proteinExistence type="predicted"/>
<evidence type="ECO:0000313" key="1">
    <source>
        <dbReference type="EMBL" id="VDP77053.1"/>
    </source>
</evidence>
<dbReference type="OrthoDB" id="6269705at2759"/>
<sequence length="479" mass="58249">MITWSSDSKTLLCHVIKCWYRYVVLRRKKRYLRRVASLHFIERTRHYRLIEWYRIWVEQTAVHLEHEQAVIHWRLSILYQCFRKWYGQLVRSRQLEERAMQMRAEADRTRLRLVLSRWHAYQRRNHRNKAIVAHKLRIHDSQLLGICFNNWKHWTCNRTEQAILIRNFLVAKQSRRLKQIFSSWHAWTGMQREKREQMQQAEFSFREKSRTLALHSSFNRWSQSLAMKRNLELAHQHALHRLMHTTFHHWRAWCAMNREKLRMKLAANRFHSVTLQMTTIKNWYEKYKESCRLRKLGQIALYRWSLCLQAQVWTAWRLWVKQKKEKRSRQEFAIHRFREYLAKEAFATLIRAAMLERQRTQIEFCHRFWDSDFRTFHLALNASRHWRFWTRRRVQHFATQSHLTPHSVSRQVTVELDDNMSLSITCHGNPSNEAETPIAPNVPNNVPYGAFDLQPACPDFLLPDLEAQGILPTIQPEAH</sequence>
<dbReference type="PANTHER" id="PTHR22028:SF9">
    <property type="entry name" value="SFI1 SPINDLE BODY DOMAIN-CONTAINING PROTEIN"/>
    <property type="match status" value="1"/>
</dbReference>
<dbReference type="Proteomes" id="UP000272942">
    <property type="component" value="Unassembled WGS sequence"/>
</dbReference>
<gene>
    <name evidence="1" type="ORF">ECPE_LOCUS5965</name>
</gene>
<reference evidence="1 2" key="2">
    <citation type="submission" date="2018-11" db="EMBL/GenBank/DDBJ databases">
        <authorList>
            <consortium name="Pathogen Informatics"/>
        </authorList>
    </citation>
    <scope>NUCLEOTIDE SEQUENCE [LARGE SCALE GENOMIC DNA]</scope>
    <source>
        <strain evidence="1 2">Egypt</strain>
    </source>
</reference>
<dbReference type="EMBL" id="UZAN01042888">
    <property type="protein sequence ID" value="VDP77053.1"/>
    <property type="molecule type" value="Genomic_DNA"/>
</dbReference>
<evidence type="ECO:0000313" key="2">
    <source>
        <dbReference type="Proteomes" id="UP000272942"/>
    </source>
</evidence>
<accession>A0A183AG80</accession>
<keyword evidence="2" id="KW-1185">Reference proteome</keyword>
<name>A0A183AG80_9TREM</name>
<dbReference type="AlphaFoldDB" id="A0A183AG80"/>
<organism evidence="3">
    <name type="scientific">Echinostoma caproni</name>
    <dbReference type="NCBI Taxonomy" id="27848"/>
    <lineage>
        <taxon>Eukaryota</taxon>
        <taxon>Metazoa</taxon>
        <taxon>Spiralia</taxon>
        <taxon>Lophotrochozoa</taxon>
        <taxon>Platyhelminthes</taxon>
        <taxon>Trematoda</taxon>
        <taxon>Digenea</taxon>
        <taxon>Plagiorchiida</taxon>
        <taxon>Echinostomata</taxon>
        <taxon>Echinostomatoidea</taxon>
        <taxon>Echinostomatidae</taxon>
        <taxon>Echinostoma</taxon>
    </lineage>
</organism>
<dbReference type="PANTHER" id="PTHR22028">
    <property type="entry name" value="SFI1 SPINDLE BODY DOMAIN-CONTAINING PROTEIN-RELATED"/>
    <property type="match status" value="1"/>
</dbReference>
<reference evidence="3" key="1">
    <citation type="submission" date="2016-06" db="UniProtKB">
        <authorList>
            <consortium name="WormBaseParasite"/>
        </authorList>
    </citation>
    <scope>IDENTIFICATION</scope>
</reference>